<dbReference type="PANTHER" id="PTHR47926:SF533">
    <property type="entry name" value="DYW DOMAIN-CONTAINING PROTEIN"/>
    <property type="match status" value="1"/>
</dbReference>
<proteinExistence type="predicted"/>
<dbReference type="Proteomes" id="UP000825935">
    <property type="component" value="Chromosome 34"/>
</dbReference>
<keyword evidence="4" id="KW-1185">Reference proteome</keyword>
<dbReference type="FunFam" id="1.25.40.10:FF:000031">
    <property type="entry name" value="Pentatricopeptide repeat-containing protein mitochondrial"/>
    <property type="match status" value="1"/>
</dbReference>
<dbReference type="Pfam" id="PF01535">
    <property type="entry name" value="PPR"/>
    <property type="match status" value="5"/>
</dbReference>
<gene>
    <name evidence="3" type="ORF">KP509_34G031000</name>
</gene>
<dbReference type="GO" id="GO:0003723">
    <property type="term" value="F:RNA binding"/>
    <property type="evidence" value="ECO:0007669"/>
    <property type="project" value="InterPro"/>
</dbReference>
<dbReference type="PROSITE" id="PS51375">
    <property type="entry name" value="PPR"/>
    <property type="match status" value="5"/>
</dbReference>
<feature type="repeat" description="PPR" evidence="2">
    <location>
        <begin position="425"/>
        <end position="459"/>
    </location>
</feature>
<protein>
    <recommendedName>
        <fullName evidence="5">Pentatricopeptide repeat-containing protein</fullName>
    </recommendedName>
</protein>
<dbReference type="OMA" id="ITFLTHY"/>
<evidence type="ECO:0008006" key="5">
    <source>
        <dbReference type="Google" id="ProtNLM"/>
    </source>
</evidence>
<evidence type="ECO:0000256" key="1">
    <source>
        <dbReference type="ARBA" id="ARBA00022737"/>
    </source>
</evidence>
<keyword evidence="1" id="KW-0677">Repeat</keyword>
<dbReference type="InterPro" id="IPR046960">
    <property type="entry name" value="PPR_At4g14850-like_plant"/>
</dbReference>
<dbReference type="FunFam" id="1.25.40.10:FF:000090">
    <property type="entry name" value="Pentatricopeptide repeat-containing protein, chloroplastic"/>
    <property type="match status" value="1"/>
</dbReference>
<organism evidence="3 4">
    <name type="scientific">Ceratopteris richardii</name>
    <name type="common">Triangle waterfern</name>
    <dbReference type="NCBI Taxonomy" id="49495"/>
    <lineage>
        <taxon>Eukaryota</taxon>
        <taxon>Viridiplantae</taxon>
        <taxon>Streptophyta</taxon>
        <taxon>Embryophyta</taxon>
        <taxon>Tracheophyta</taxon>
        <taxon>Polypodiopsida</taxon>
        <taxon>Polypodiidae</taxon>
        <taxon>Polypodiales</taxon>
        <taxon>Pteridineae</taxon>
        <taxon>Pteridaceae</taxon>
        <taxon>Parkerioideae</taxon>
        <taxon>Ceratopteris</taxon>
    </lineage>
</organism>
<dbReference type="InterPro" id="IPR011990">
    <property type="entry name" value="TPR-like_helical_dom_sf"/>
</dbReference>
<dbReference type="Gene3D" id="1.25.40.10">
    <property type="entry name" value="Tetratricopeptide repeat domain"/>
    <property type="match status" value="5"/>
</dbReference>
<dbReference type="PANTHER" id="PTHR47926">
    <property type="entry name" value="PENTATRICOPEPTIDE REPEAT-CONTAINING PROTEIN"/>
    <property type="match status" value="1"/>
</dbReference>
<dbReference type="NCBIfam" id="TIGR00756">
    <property type="entry name" value="PPR"/>
    <property type="match status" value="4"/>
</dbReference>
<feature type="repeat" description="PPR" evidence="2">
    <location>
        <begin position="223"/>
        <end position="257"/>
    </location>
</feature>
<sequence length="619" mass="69000">MMEILSCPSPPAIIRLLSQRDQILTYEAFITFLTHYRKTKLPSEGKLVHSLTCEYTYDRSTFISNCFIEMYGNCGYVSDAKAVFSRIRKPDFYSWHILMKACGQNGLVDDAYAFFSQMPCRNDVSWNTMISAFAQNGHGRRTLELFHQMQLTDIKPNRLTLVSVLDACAELADLNEGVQVHSLLDVDRNEIDVVLGTALITMYGKCGAIKEAKTVFDEMADHDVISWTAIIAAFSQNGHGTEAFEYFIQMQLKGFKADKAAFICAIDACAGLEFLDDGRKLHMSTIESGFECFTGIGNALVSMYGKCKRLRDARDTFNRIAAKDLVSWTTIIGACAVNVEGTEGLKWYNQMITEGIIPNKVTFLGALDGCAVTTAIRAGRELHTSIYHFGLHEDTMVGNALVNMYSKCGSLSDAKLIFDNLLQRDVVCYTSMIATLSQTGHIKDAFSLLKQMEKEGIKPNDTTFVCTLNACSHSGQIDAARLFFYSMNQEHGLPYRTDHYVCMIDLLGRAGHLDEAEKLIAHIPGEQATVAWLCLLGACKIHGDTERAARATSFCHELDPNDITSYVTLTNILSSSRARPLEGFDKQYIKYKHCFPNLHSIEPSSENSYPNLQKMGVNA</sequence>
<dbReference type="GO" id="GO:0009451">
    <property type="term" value="P:RNA modification"/>
    <property type="evidence" value="ECO:0007669"/>
    <property type="project" value="InterPro"/>
</dbReference>
<feature type="repeat" description="PPR" evidence="2">
    <location>
        <begin position="122"/>
        <end position="156"/>
    </location>
</feature>
<name>A0A8T2QJX6_CERRI</name>
<reference evidence="3" key="1">
    <citation type="submission" date="2021-08" db="EMBL/GenBank/DDBJ databases">
        <title>WGS assembly of Ceratopteris richardii.</title>
        <authorList>
            <person name="Marchant D.B."/>
            <person name="Chen G."/>
            <person name="Jenkins J."/>
            <person name="Shu S."/>
            <person name="Leebens-Mack J."/>
            <person name="Grimwood J."/>
            <person name="Schmutz J."/>
            <person name="Soltis P."/>
            <person name="Soltis D."/>
            <person name="Chen Z.-H."/>
        </authorList>
    </citation>
    <scope>NUCLEOTIDE SEQUENCE</scope>
    <source>
        <strain evidence="3">Whitten #5841</strain>
        <tissue evidence="3">Leaf</tissue>
    </source>
</reference>
<accession>A0A8T2QJX6</accession>
<dbReference type="OrthoDB" id="1886324at2759"/>
<dbReference type="AlphaFoldDB" id="A0A8T2QJX6"/>
<evidence type="ECO:0000256" key="2">
    <source>
        <dbReference type="PROSITE-ProRule" id="PRU00708"/>
    </source>
</evidence>
<evidence type="ECO:0000313" key="3">
    <source>
        <dbReference type="EMBL" id="KAH7283914.1"/>
    </source>
</evidence>
<feature type="repeat" description="PPR" evidence="2">
    <location>
        <begin position="324"/>
        <end position="358"/>
    </location>
</feature>
<dbReference type="EMBL" id="CM035439">
    <property type="protein sequence ID" value="KAH7283914.1"/>
    <property type="molecule type" value="Genomic_DNA"/>
</dbReference>
<dbReference type="Pfam" id="PF13041">
    <property type="entry name" value="PPR_2"/>
    <property type="match status" value="3"/>
</dbReference>
<feature type="repeat" description="PPR" evidence="2">
    <location>
        <begin position="91"/>
        <end position="121"/>
    </location>
</feature>
<evidence type="ECO:0000313" key="4">
    <source>
        <dbReference type="Proteomes" id="UP000825935"/>
    </source>
</evidence>
<dbReference type="FunFam" id="1.25.40.10:FF:000442">
    <property type="entry name" value="Pentatricopeptide repeat-containing protein At3g49710"/>
    <property type="match status" value="1"/>
</dbReference>
<comment type="caution">
    <text evidence="3">The sequence shown here is derived from an EMBL/GenBank/DDBJ whole genome shotgun (WGS) entry which is preliminary data.</text>
</comment>
<dbReference type="InterPro" id="IPR002885">
    <property type="entry name" value="PPR_rpt"/>
</dbReference>